<feature type="region of interest" description="Disordered" evidence="1">
    <location>
        <begin position="795"/>
        <end position="816"/>
    </location>
</feature>
<keyword evidence="3" id="KW-1185">Reference proteome</keyword>
<dbReference type="OrthoDB" id="3638023at2759"/>
<name>A0A9W7SS16_9PEZI</name>
<comment type="caution">
    <text evidence="2">The sequence shown here is derived from an EMBL/GenBank/DDBJ whole genome shotgun (WGS) entry which is preliminary data.</text>
</comment>
<dbReference type="AlphaFoldDB" id="A0A9W7SS16"/>
<evidence type="ECO:0000313" key="3">
    <source>
        <dbReference type="Proteomes" id="UP001138500"/>
    </source>
</evidence>
<feature type="non-terminal residue" evidence="2">
    <location>
        <position position="868"/>
    </location>
</feature>
<gene>
    <name evidence="2" type="ORF">Tdes44962_MAKER09641</name>
</gene>
<sequence length="868" mass="89790">MTPTSLSEAPSNFTVPAAMSFATVPSFTGPLTTYISDGSSLGIYYLTPGVPAPTSCASYWTTSSAGNDLLVCAYPTAASLSPSFTACPLGFDLAVGVTTVNGEALALGLMSTDSSFATSCYAGTTVIDGISYFVAREGQIEFTTPSGYDFYGTPSSTLAITPTGVVTSYDASTTVDGVKTIGESGIEVMVTPTPCHKDGCSDHPAPIAAFIWFPFPIPPDFDLSLPNFPKIQFPKLPCIKIFFIHLGGCPKPKVVDPPDNPPTASPSPTSTTSEDCDDPLTITNCFDAVTVFPTNGTSTMGYSTTSSKTCSKVTTCTGVPKTSMSTTTVSTQSCPTPQTITKCFDAVTVSPFNGTTSGTISSGYSTTSSQTCSLVTTCSGSPTTTMSTTTLTGGSCPAGITVSPDDDQGEDGTITSTCANTATTTVTDIVSLCSTFNITSGTVTGPSTTCFTSSSRTVTGTCIQPTTTTTIVNNSTCGFGETPSLSVISLTSIPANVTAAIPTIGNSSSGDSLTCITNPTAAGLSAITDAFNETITSYVSGYCMFTGPASTSATPTSSTNVSSMITSAPSTSSTSSVLQPATTPYVDLGNLACNRRTDTGNQWFWFSPAQASLAIDNFCSDLVAEDPPLVFGPGICNQYYQDYPQQYSMAGELHVAMQWVPGDDGCPTTVFDSSLNSTCIERLTDILNNCDLVDPVVNTQPVELWKQGGSFYRDCMQWYLEPVNMTIFPTSYASSDCGSTTPASLTATPTNPFICTYGADPGLYAGTAAYCQCPDGSLYPTLPATSPFPTPCGYTTPPTTPTTDLGPTQGSSPPPTPYPTVYTTGAATAHCYASDTSGRARFRTLAAASAISHFCASDITLVPATTTT</sequence>
<protein>
    <submittedName>
        <fullName evidence="2">Uncharacterized protein</fullName>
    </submittedName>
</protein>
<feature type="compositionally biased region" description="Low complexity" evidence="1">
    <location>
        <begin position="795"/>
        <end position="811"/>
    </location>
</feature>
<evidence type="ECO:0000313" key="2">
    <source>
        <dbReference type="EMBL" id="KAH9827734.1"/>
    </source>
</evidence>
<reference evidence="2 3" key="2">
    <citation type="journal article" date="2021" name="Curr. Genet.">
        <title>Genetic response to nitrogen starvation in the aggressive Eucalyptus foliar pathogen Teratosphaeria destructans.</title>
        <authorList>
            <person name="Havenga M."/>
            <person name="Wingfield B.D."/>
            <person name="Wingfield M.J."/>
            <person name="Dreyer L.L."/>
            <person name="Roets F."/>
            <person name="Aylward J."/>
        </authorList>
    </citation>
    <scope>NUCLEOTIDE SEQUENCE [LARGE SCALE GENOMIC DNA]</scope>
    <source>
        <strain evidence="2">CMW44962</strain>
    </source>
</reference>
<evidence type="ECO:0000256" key="1">
    <source>
        <dbReference type="SAM" id="MobiDB-lite"/>
    </source>
</evidence>
<proteinExistence type="predicted"/>
<dbReference type="EMBL" id="RIBY02001863">
    <property type="protein sequence ID" value="KAH9827734.1"/>
    <property type="molecule type" value="Genomic_DNA"/>
</dbReference>
<dbReference type="Proteomes" id="UP001138500">
    <property type="component" value="Unassembled WGS sequence"/>
</dbReference>
<feature type="region of interest" description="Disordered" evidence="1">
    <location>
        <begin position="254"/>
        <end position="276"/>
    </location>
</feature>
<accession>A0A9W7SS16</accession>
<organism evidence="2 3">
    <name type="scientific">Teratosphaeria destructans</name>
    <dbReference type="NCBI Taxonomy" id="418781"/>
    <lineage>
        <taxon>Eukaryota</taxon>
        <taxon>Fungi</taxon>
        <taxon>Dikarya</taxon>
        <taxon>Ascomycota</taxon>
        <taxon>Pezizomycotina</taxon>
        <taxon>Dothideomycetes</taxon>
        <taxon>Dothideomycetidae</taxon>
        <taxon>Mycosphaerellales</taxon>
        <taxon>Teratosphaeriaceae</taxon>
        <taxon>Teratosphaeria</taxon>
    </lineage>
</organism>
<reference evidence="2 3" key="1">
    <citation type="journal article" date="2018" name="IMA Fungus">
        <title>IMA Genome-F 10: Nine draft genome sequences of Claviceps purpurea s.lat., including C. arundinis, C. humidiphila, and C. cf. spartinae, pseudomolecules for the pitch canker pathogen Fusarium circinatum, draft genome of Davidsoniella eucalypti, Grosmannia galeiformis, Quambalaria eucalypti, and Teratosphaeria destructans.</title>
        <authorList>
            <person name="Wingfield B.D."/>
            <person name="Liu M."/>
            <person name="Nguyen H.D."/>
            <person name="Lane F.A."/>
            <person name="Morgan S.W."/>
            <person name="De Vos L."/>
            <person name="Wilken P.M."/>
            <person name="Duong T.A."/>
            <person name="Aylward J."/>
            <person name="Coetzee M.P."/>
            <person name="Dadej K."/>
            <person name="De Beer Z.W."/>
            <person name="Findlay W."/>
            <person name="Havenga M."/>
            <person name="Kolarik M."/>
            <person name="Menzies J.G."/>
            <person name="Naidoo K."/>
            <person name="Pochopski O."/>
            <person name="Shoukouhi P."/>
            <person name="Santana Q.C."/>
            <person name="Seifert K.A."/>
            <person name="Soal N."/>
            <person name="Steenkamp E.T."/>
            <person name="Tatham C.T."/>
            <person name="van der Nest M.A."/>
            <person name="Wingfield M.J."/>
        </authorList>
    </citation>
    <scope>NUCLEOTIDE SEQUENCE [LARGE SCALE GENOMIC DNA]</scope>
    <source>
        <strain evidence="2">CMW44962</strain>
    </source>
</reference>